<accession>C0E603</accession>
<dbReference type="Pfam" id="PF01936">
    <property type="entry name" value="NYN"/>
    <property type="match status" value="1"/>
</dbReference>
<name>C0E603_9CORY</name>
<evidence type="ECO:0000259" key="1">
    <source>
        <dbReference type="Pfam" id="PF01936"/>
    </source>
</evidence>
<reference evidence="2 3" key="1">
    <citation type="submission" date="2009-01" db="EMBL/GenBank/DDBJ databases">
        <authorList>
            <person name="Fulton L."/>
            <person name="Clifton S."/>
            <person name="Chinwalla A.T."/>
            <person name="Mitreva M."/>
            <person name="Sodergren E."/>
            <person name="Weinstock G."/>
            <person name="Clifton S."/>
            <person name="Dooling D.J."/>
            <person name="Fulton B."/>
            <person name="Minx P."/>
            <person name="Pepin K.H."/>
            <person name="Johnson M."/>
            <person name="Bhonagiri V."/>
            <person name="Nash W.E."/>
            <person name="Mardis E.R."/>
            <person name="Wilson R.K."/>
        </authorList>
    </citation>
    <scope>NUCLEOTIDE SEQUENCE [LARGE SCALE GENOMIC DNA]</scope>
    <source>
        <strain evidence="2 3">ATCC 33806</strain>
    </source>
</reference>
<dbReference type="AlphaFoldDB" id="C0E603"/>
<dbReference type="InterPro" id="IPR021139">
    <property type="entry name" value="NYN"/>
</dbReference>
<proteinExistence type="predicted"/>
<sequence>MEAYMSSNEFYPGNPAHAARSTAETPEPMGDDTLLLVWDAPNIDMGLGAILGARPTAAHRPRFDAIGRWVLGRAGELAHHTGVRIAAEATVFTNVAPNGTDAIRPWVEALRNVGFAVFAKPKLTEDTDVDPDMVAHIRHRHAEGVLRGVIVASADGQNFRELLTELADEGIPVTILGFHEHTSWAVNSEIFTFVDLEEIPGVFREPLPRISLDNLPATGAWLQPFRPLSMLLSDK</sequence>
<feature type="domain" description="NYN" evidence="1">
    <location>
        <begin position="38"/>
        <end position="195"/>
    </location>
</feature>
<dbReference type="EMBL" id="ACEB01000039">
    <property type="protein sequence ID" value="EEG26036.1"/>
    <property type="molecule type" value="Genomic_DNA"/>
</dbReference>
<gene>
    <name evidence="2" type="ORF">CORMATOL_02435</name>
</gene>
<evidence type="ECO:0000313" key="3">
    <source>
        <dbReference type="Proteomes" id="UP000006247"/>
    </source>
</evidence>
<dbReference type="GO" id="GO:0004540">
    <property type="term" value="F:RNA nuclease activity"/>
    <property type="evidence" value="ECO:0007669"/>
    <property type="project" value="InterPro"/>
</dbReference>
<protein>
    <recommendedName>
        <fullName evidence="1">NYN domain-containing protein</fullName>
    </recommendedName>
</protein>
<dbReference type="HOGENOM" id="CLU_087542_0_0_11"/>
<dbReference type="Proteomes" id="UP000006247">
    <property type="component" value="Unassembled WGS sequence"/>
</dbReference>
<comment type="caution">
    <text evidence="2">The sequence shown here is derived from an EMBL/GenBank/DDBJ whole genome shotgun (WGS) entry which is preliminary data.</text>
</comment>
<dbReference type="Gene3D" id="3.40.50.1010">
    <property type="entry name" value="5'-nuclease"/>
    <property type="match status" value="1"/>
</dbReference>
<evidence type="ECO:0000313" key="2">
    <source>
        <dbReference type="EMBL" id="EEG26036.1"/>
    </source>
</evidence>
<organism evidence="2 3">
    <name type="scientific">Corynebacterium matruchotii ATCC 33806</name>
    <dbReference type="NCBI Taxonomy" id="566549"/>
    <lineage>
        <taxon>Bacteria</taxon>
        <taxon>Bacillati</taxon>
        <taxon>Actinomycetota</taxon>
        <taxon>Actinomycetes</taxon>
        <taxon>Mycobacteriales</taxon>
        <taxon>Corynebacteriaceae</taxon>
        <taxon>Corynebacterium</taxon>
    </lineage>
</organism>